<dbReference type="CDD" id="cd03224">
    <property type="entry name" value="ABC_TM1139_LivF_branched"/>
    <property type="match status" value="1"/>
</dbReference>
<gene>
    <name evidence="8" type="ORF">B5V03_02150</name>
</gene>
<keyword evidence="9" id="KW-1185">Reference proteome</keyword>
<dbReference type="GO" id="GO:0016887">
    <property type="term" value="F:ATP hydrolysis activity"/>
    <property type="evidence" value="ECO:0007669"/>
    <property type="project" value="InterPro"/>
</dbReference>
<reference evidence="8 9" key="1">
    <citation type="submission" date="2017-03" db="EMBL/GenBank/DDBJ databases">
        <authorList>
            <person name="Safronova V.I."/>
            <person name="Sazanova A.L."/>
            <person name="Chirak E.R."/>
        </authorList>
    </citation>
    <scope>NUCLEOTIDE SEQUENCE [LARGE SCALE GENOMIC DNA]</scope>
    <source>
        <strain evidence="8 9">Opo-243</strain>
    </source>
</reference>
<keyword evidence="4" id="KW-0067">ATP-binding</keyword>
<keyword evidence="3" id="KW-0547">Nucleotide-binding</keyword>
<evidence type="ECO:0000256" key="5">
    <source>
        <dbReference type="ARBA" id="ARBA00022970"/>
    </source>
</evidence>
<keyword evidence="2" id="KW-0813">Transport</keyword>
<dbReference type="RefSeq" id="WP_129267608.1">
    <property type="nucleotide sequence ID" value="NZ_MZXW01000004.1"/>
</dbReference>
<dbReference type="OrthoDB" id="9776369at2"/>
<keyword evidence="5" id="KW-0029">Amino-acid transport</keyword>
<comment type="caution">
    <text evidence="8">The sequence shown here is derived from an EMBL/GenBank/DDBJ whole genome shotgun (WGS) entry which is preliminary data.</text>
</comment>
<evidence type="ECO:0000256" key="1">
    <source>
        <dbReference type="ARBA" id="ARBA00005417"/>
    </source>
</evidence>
<dbReference type="InterPro" id="IPR052156">
    <property type="entry name" value="BCAA_Transport_ATP-bd_LivF"/>
</dbReference>
<dbReference type="SMART" id="SM00382">
    <property type="entry name" value="AAA"/>
    <property type="match status" value="1"/>
</dbReference>
<dbReference type="GO" id="GO:0015807">
    <property type="term" value="P:L-amino acid transport"/>
    <property type="evidence" value="ECO:0007669"/>
    <property type="project" value="TreeGrafter"/>
</dbReference>
<dbReference type="PANTHER" id="PTHR43820">
    <property type="entry name" value="HIGH-AFFINITY BRANCHED-CHAIN AMINO ACID TRANSPORT ATP-BINDING PROTEIN LIVF"/>
    <property type="match status" value="1"/>
</dbReference>
<organism evidence="8 9">
    <name type="scientific">Bradyrhizobium betae</name>
    <dbReference type="NCBI Taxonomy" id="244734"/>
    <lineage>
        <taxon>Bacteria</taxon>
        <taxon>Pseudomonadati</taxon>
        <taxon>Pseudomonadota</taxon>
        <taxon>Alphaproteobacteria</taxon>
        <taxon>Hyphomicrobiales</taxon>
        <taxon>Nitrobacteraceae</taxon>
        <taxon>Bradyrhizobium</taxon>
    </lineage>
</organism>
<dbReference type="InterPro" id="IPR003439">
    <property type="entry name" value="ABC_transporter-like_ATP-bd"/>
</dbReference>
<evidence type="ECO:0000256" key="4">
    <source>
        <dbReference type="ARBA" id="ARBA00022840"/>
    </source>
</evidence>
<dbReference type="SUPFAM" id="SSF52540">
    <property type="entry name" value="P-loop containing nucleoside triphosphate hydrolases"/>
    <property type="match status" value="1"/>
</dbReference>
<comment type="function">
    <text evidence="6">Involved in beta-(1--&gt;2)glucan export. Transmembrane domains (TMD) form a pore in the inner membrane and the ATP-binding domain (NBD) is responsible for energy generation.</text>
</comment>
<evidence type="ECO:0000259" key="7">
    <source>
        <dbReference type="PROSITE" id="PS50893"/>
    </source>
</evidence>
<dbReference type="EMBL" id="MZXW01000004">
    <property type="protein sequence ID" value="RXT54348.1"/>
    <property type="molecule type" value="Genomic_DNA"/>
</dbReference>
<dbReference type="PROSITE" id="PS50893">
    <property type="entry name" value="ABC_TRANSPORTER_2"/>
    <property type="match status" value="1"/>
</dbReference>
<dbReference type="GO" id="GO:0005524">
    <property type="term" value="F:ATP binding"/>
    <property type="evidence" value="ECO:0007669"/>
    <property type="project" value="UniProtKB-KW"/>
</dbReference>
<evidence type="ECO:0000256" key="3">
    <source>
        <dbReference type="ARBA" id="ARBA00022741"/>
    </source>
</evidence>
<comment type="similarity">
    <text evidence="1">Belongs to the ABC transporter superfamily.</text>
</comment>
<accession>A0A4Q1VP05</accession>
<protein>
    <recommendedName>
        <fullName evidence="7">ABC transporter domain-containing protein</fullName>
    </recommendedName>
</protein>
<feature type="domain" description="ABC transporter" evidence="7">
    <location>
        <begin position="5"/>
        <end position="234"/>
    </location>
</feature>
<sequence>MHELLTLDRVTAGYGAGAVVLEDVSIGFSSTTSCALLGRNGVGKTTLLATVMGLTELGHGRIVFEGRDISKLDVHLRSLSGIALVPQEREIFASLSVQDNLAVAVQPKGKWTVDAAYELFPRLAERRRNYGNQLSGGEQQMLAIARALVSNPKILLLDEPFEGLAPVIIEQLADALNRVRRAGDLTIVLVEHHVELAFSLTDSSIVLDRGRVAWAGTNDELRSNPSKLASLLGFEAETASKRVSVITNQGGRAR</sequence>
<dbReference type="Pfam" id="PF00005">
    <property type="entry name" value="ABC_tran"/>
    <property type="match status" value="1"/>
</dbReference>
<evidence type="ECO:0000256" key="2">
    <source>
        <dbReference type="ARBA" id="ARBA00022448"/>
    </source>
</evidence>
<dbReference type="Gene3D" id="3.40.50.300">
    <property type="entry name" value="P-loop containing nucleotide triphosphate hydrolases"/>
    <property type="match status" value="1"/>
</dbReference>
<evidence type="ECO:0000313" key="8">
    <source>
        <dbReference type="EMBL" id="RXT54348.1"/>
    </source>
</evidence>
<dbReference type="InterPro" id="IPR027417">
    <property type="entry name" value="P-loop_NTPase"/>
</dbReference>
<evidence type="ECO:0000313" key="9">
    <source>
        <dbReference type="Proteomes" id="UP000290819"/>
    </source>
</evidence>
<evidence type="ECO:0000256" key="6">
    <source>
        <dbReference type="ARBA" id="ARBA00024722"/>
    </source>
</evidence>
<name>A0A4Q1VP05_9BRAD</name>
<proteinExistence type="inferred from homology"/>
<dbReference type="AlphaFoldDB" id="A0A4Q1VP05"/>
<dbReference type="InterPro" id="IPR003593">
    <property type="entry name" value="AAA+_ATPase"/>
</dbReference>
<dbReference type="Proteomes" id="UP000290819">
    <property type="component" value="Unassembled WGS sequence"/>
</dbReference>
<dbReference type="GO" id="GO:0015658">
    <property type="term" value="F:branched-chain amino acid transmembrane transporter activity"/>
    <property type="evidence" value="ECO:0007669"/>
    <property type="project" value="TreeGrafter"/>
</dbReference>
<dbReference type="PROSITE" id="PS00211">
    <property type="entry name" value="ABC_TRANSPORTER_1"/>
    <property type="match status" value="1"/>
</dbReference>
<dbReference type="InterPro" id="IPR017871">
    <property type="entry name" value="ABC_transporter-like_CS"/>
</dbReference>
<dbReference type="PANTHER" id="PTHR43820:SF2">
    <property type="entry name" value="ABC TRANSPORTER ATP-BINDING PROTEIN"/>
    <property type="match status" value="1"/>
</dbReference>